<dbReference type="Pfam" id="PF13962">
    <property type="entry name" value="PGG"/>
    <property type="match status" value="1"/>
</dbReference>
<evidence type="ECO:0000256" key="5">
    <source>
        <dbReference type="ARBA" id="ARBA00023043"/>
    </source>
</evidence>
<keyword evidence="4" id="KW-1133">Transmembrane helix</keyword>
<dbReference type="EMBL" id="RWGY01000013">
    <property type="protein sequence ID" value="TVU25167.1"/>
    <property type="molecule type" value="Genomic_DNA"/>
</dbReference>
<dbReference type="PANTHER" id="PTHR24186">
    <property type="entry name" value="PROTEIN PHOSPHATASE 1 REGULATORY SUBUNIT"/>
    <property type="match status" value="1"/>
</dbReference>
<dbReference type="Proteomes" id="UP000324897">
    <property type="component" value="Chromosome 2"/>
</dbReference>
<protein>
    <recommendedName>
        <fullName evidence="7">PGG domain-containing protein</fullName>
    </recommendedName>
</protein>
<reference evidence="8 9" key="1">
    <citation type="journal article" date="2019" name="Sci. Rep.">
        <title>A high-quality genome of Eragrostis curvula grass provides insights into Poaceae evolution and supports new strategies to enhance forage quality.</title>
        <authorList>
            <person name="Carballo J."/>
            <person name="Santos B.A.C.M."/>
            <person name="Zappacosta D."/>
            <person name="Garbus I."/>
            <person name="Selva J.P."/>
            <person name="Gallo C.A."/>
            <person name="Diaz A."/>
            <person name="Albertini E."/>
            <person name="Caccamo M."/>
            <person name="Echenique V."/>
        </authorList>
    </citation>
    <scope>NUCLEOTIDE SEQUENCE [LARGE SCALE GENOMIC DNA]</scope>
    <source>
        <strain evidence="9">cv. Victoria</strain>
        <tissue evidence="8">Leaf</tissue>
    </source>
</reference>
<evidence type="ECO:0000256" key="3">
    <source>
        <dbReference type="ARBA" id="ARBA00022737"/>
    </source>
</evidence>
<dbReference type="OrthoDB" id="303876at2759"/>
<organism evidence="8 9">
    <name type="scientific">Eragrostis curvula</name>
    <name type="common">weeping love grass</name>
    <dbReference type="NCBI Taxonomy" id="38414"/>
    <lineage>
        <taxon>Eukaryota</taxon>
        <taxon>Viridiplantae</taxon>
        <taxon>Streptophyta</taxon>
        <taxon>Embryophyta</taxon>
        <taxon>Tracheophyta</taxon>
        <taxon>Spermatophyta</taxon>
        <taxon>Magnoliopsida</taxon>
        <taxon>Liliopsida</taxon>
        <taxon>Poales</taxon>
        <taxon>Poaceae</taxon>
        <taxon>PACMAD clade</taxon>
        <taxon>Chloridoideae</taxon>
        <taxon>Eragrostideae</taxon>
        <taxon>Eragrostidinae</taxon>
        <taxon>Eragrostis</taxon>
    </lineage>
</organism>
<keyword evidence="5" id="KW-0040">ANK repeat</keyword>
<feature type="domain" description="PGG" evidence="7">
    <location>
        <begin position="439"/>
        <end position="482"/>
    </location>
</feature>
<evidence type="ECO:0000256" key="4">
    <source>
        <dbReference type="ARBA" id="ARBA00022989"/>
    </source>
</evidence>
<comment type="subcellular location">
    <subcellularLocation>
        <location evidence="1">Membrane</location>
        <topology evidence="1">Multi-pass membrane protein</topology>
    </subcellularLocation>
</comment>
<dbReference type="AlphaFoldDB" id="A0A5J9UPP9"/>
<evidence type="ECO:0000313" key="8">
    <source>
        <dbReference type="EMBL" id="TVU25167.1"/>
    </source>
</evidence>
<keyword evidence="3" id="KW-0677">Repeat</keyword>
<evidence type="ECO:0000256" key="2">
    <source>
        <dbReference type="ARBA" id="ARBA00022692"/>
    </source>
</evidence>
<dbReference type="GO" id="GO:0005886">
    <property type="term" value="C:plasma membrane"/>
    <property type="evidence" value="ECO:0007669"/>
    <property type="project" value="TreeGrafter"/>
</dbReference>
<evidence type="ECO:0000256" key="1">
    <source>
        <dbReference type="ARBA" id="ARBA00004141"/>
    </source>
</evidence>
<dbReference type="Pfam" id="PF12796">
    <property type="entry name" value="Ank_2"/>
    <property type="match status" value="3"/>
</dbReference>
<dbReference type="InterPro" id="IPR026961">
    <property type="entry name" value="PGG_dom"/>
</dbReference>
<evidence type="ECO:0000256" key="6">
    <source>
        <dbReference type="ARBA" id="ARBA00023136"/>
    </source>
</evidence>
<keyword evidence="6" id="KW-0472">Membrane</keyword>
<keyword evidence="2" id="KW-0812">Transmembrane</keyword>
<dbReference type="InterPro" id="IPR002110">
    <property type="entry name" value="Ankyrin_rpt"/>
</dbReference>
<accession>A0A5J9UPP9</accession>
<dbReference type="PANTHER" id="PTHR24186:SF54">
    <property type="entry name" value="PGG DOMAIN-CONTAINING PROTEIN"/>
    <property type="match status" value="1"/>
</dbReference>
<name>A0A5J9UPP9_9POAL</name>
<dbReference type="SUPFAM" id="SSF48403">
    <property type="entry name" value="Ankyrin repeat"/>
    <property type="match status" value="1"/>
</dbReference>
<dbReference type="Gene3D" id="1.25.40.20">
    <property type="entry name" value="Ankyrin repeat-containing domain"/>
    <property type="match status" value="3"/>
</dbReference>
<dbReference type="InterPro" id="IPR036770">
    <property type="entry name" value="Ankyrin_rpt-contain_sf"/>
</dbReference>
<sequence length="484" mass="52928">MSGGAGSMDGRLLEAATQVESWSFNKELALLNDPDVLLQTTPRGNTCLHIASAHGNHGFCEKVVTQNPSLLAAINADGETPLLSAVTSGHASVASFLLRCCSERGLSEAILKEDKDACNALHHAIRRDCKDLALDLIAAQPALSRKVNSHRESPMFIAVMRDCNDIVGQLLKIPDSAHSGAYGCNAMHAAVRRDNEDIAKMIIQTRPGLAKEEAIYESYTPVAKGQQDREQVKVKKITPMQLAVQWNSINVLKVLLGHDRSLGYEVCANGDPLLVTAAFGGHVGIAREILKNCPDAPCSKENGWSYLHQAVWCEQTEFVKFVPESPQLRNKLVNMRTKEGKTALHYAVQKCNPTMVSGLLSYKEVDFTMFDKSHISAIWKLFDTGNHAKTLNWNEITIRMIEADPRDATSIANVHRAVKRKVTDASREDVKSLTEIYTTNTSLVAILVATITFAAAFTLPGGYSSDTESEGLPIMTRKLAFQGS</sequence>
<feature type="non-terminal residue" evidence="8">
    <location>
        <position position="484"/>
    </location>
</feature>
<keyword evidence="9" id="KW-1185">Reference proteome</keyword>
<comment type="caution">
    <text evidence="8">The sequence shown here is derived from an EMBL/GenBank/DDBJ whole genome shotgun (WGS) entry which is preliminary data.</text>
</comment>
<evidence type="ECO:0000259" key="7">
    <source>
        <dbReference type="Pfam" id="PF13962"/>
    </source>
</evidence>
<dbReference type="SMART" id="SM00248">
    <property type="entry name" value="ANK"/>
    <property type="match status" value="8"/>
</dbReference>
<gene>
    <name evidence="8" type="ORF">EJB05_27652</name>
</gene>
<evidence type="ECO:0000313" key="9">
    <source>
        <dbReference type="Proteomes" id="UP000324897"/>
    </source>
</evidence>
<proteinExistence type="predicted"/>
<dbReference type="Gramene" id="TVU25167">
    <property type="protein sequence ID" value="TVU25167"/>
    <property type="gene ID" value="EJB05_27652"/>
</dbReference>